<keyword evidence="10 12" id="KW-0472">Membrane</keyword>
<comment type="subcellular location">
    <subcellularLocation>
        <location evidence="3">Membrane</location>
        <topology evidence="3">Multi-pass membrane protein</topology>
    </subcellularLocation>
    <subcellularLocation>
        <location evidence="2">Plastid</location>
        <location evidence="2">Chloroplast envelope</location>
    </subcellularLocation>
</comment>
<evidence type="ECO:0000256" key="9">
    <source>
        <dbReference type="ARBA" id="ARBA00023065"/>
    </source>
</evidence>
<accession>A0ABN7ECF7</accession>
<evidence type="ECO:0000259" key="13">
    <source>
        <dbReference type="Pfam" id="PF00999"/>
    </source>
</evidence>
<evidence type="ECO:0000256" key="10">
    <source>
        <dbReference type="ARBA" id="ARBA00023136"/>
    </source>
</evidence>
<sequence>MDFFLPLFIMQVAIVVLTTRGMYLLLKPFRQPRVVAEIIVRGRALGAVGDGADSRIRRQSVPLRGTTVLETMAHLGLLYFLFLVGLEMNVGMIKRTGRKALVLALTGIAYVVQNGQAALLIFLSVTLSMTAFPVLARILAELKLLNTEIGRIAMSSALINYLIGWMLLELAVGLSGPTDFHSLTSIWVLFFRVGFVLLCFFVIKPGIQWIARQTPEGMQVGDLHIGIIVTGVMACGLVTDALGIGSIFGAFVFGLVIPNGKLGVAVIERLEDFVSGLLLPLFFAISGLRTNIFAVQDVDTAVNLLIVIAVASVVKLGVILIVSSFYGMPSRDGLSLGFLMNCKGIIEMIVLNAGHDKELLGEDSFALMVISSVIMTAVVVPLVTMVSRPGQRSQFYKRRTIQQSGPDSELRILACVHTSRNVPGIISLLDFSRPTKKAPLFVYALHLLELTGRESAMLIHGAKSANHMQAQSARIIGAFKSYEQQAGNVTVQPFTAISPYSTMHEDICKIAEDKRQQTVDGRMESPNRGVRAVNQHVLVHASCSVGIFVDRGLGGSSRSMSGQGVANRVAVLFFGGPDCREALAYARNIAEHPETVLTVHRFLPAAVSSTFEDAIAVSVDDDRERRLDDEYVEEFRQKTAGNRRISYLAVMASNGEETVATIRSMGGSYDLCIVGSGHGVGAPLTSGMMDWSECPELGPIGDLMASSDFSATVSVLVVQQYVGASGAGDGGGSTESSRDGGRWARCAISVP</sequence>
<feature type="transmembrane region" description="Helical" evidence="12">
    <location>
        <begin position="273"/>
        <end position="292"/>
    </location>
</feature>
<dbReference type="Pfam" id="PF23256">
    <property type="entry name" value="CHX17_2nd"/>
    <property type="match status" value="1"/>
</dbReference>
<dbReference type="EMBL" id="CACRZD030000370">
    <property type="protein sequence ID" value="CAA6675592.1"/>
    <property type="molecule type" value="Genomic_DNA"/>
</dbReference>
<keyword evidence="8 12" id="KW-1133">Transmembrane helix</keyword>
<feature type="domain" description="Cation/H(+) antiporter central" evidence="14">
    <location>
        <begin position="440"/>
        <end position="558"/>
    </location>
</feature>
<evidence type="ECO:0000313" key="17">
    <source>
        <dbReference type="Proteomes" id="UP001189122"/>
    </source>
</evidence>
<evidence type="ECO:0000256" key="1">
    <source>
        <dbReference type="ARBA" id="ARBA00003198"/>
    </source>
</evidence>
<evidence type="ECO:0008006" key="18">
    <source>
        <dbReference type="Google" id="ProtNLM"/>
    </source>
</evidence>
<dbReference type="InterPro" id="IPR057290">
    <property type="entry name" value="CHX17_C"/>
</dbReference>
<gene>
    <name evidence="16" type="ORF">SI7747_UN021934</name>
</gene>
<dbReference type="InterPro" id="IPR050794">
    <property type="entry name" value="CPA2_transporter"/>
</dbReference>
<evidence type="ECO:0000256" key="5">
    <source>
        <dbReference type="ARBA" id="ARBA00022538"/>
    </source>
</evidence>
<keyword evidence="9" id="KW-0406">Ion transport</keyword>
<feature type="domain" description="Cation/H+ exchanger transmembrane" evidence="13">
    <location>
        <begin position="21"/>
        <end position="383"/>
    </location>
</feature>
<evidence type="ECO:0000256" key="11">
    <source>
        <dbReference type="ARBA" id="ARBA00038341"/>
    </source>
</evidence>
<organism evidence="16 17">
    <name type="scientific">Spirodela intermedia</name>
    <name type="common">Intermediate duckweed</name>
    <dbReference type="NCBI Taxonomy" id="51605"/>
    <lineage>
        <taxon>Eukaryota</taxon>
        <taxon>Viridiplantae</taxon>
        <taxon>Streptophyta</taxon>
        <taxon>Embryophyta</taxon>
        <taxon>Tracheophyta</taxon>
        <taxon>Spermatophyta</taxon>
        <taxon>Magnoliopsida</taxon>
        <taxon>Liliopsida</taxon>
        <taxon>Araceae</taxon>
        <taxon>Lemnoideae</taxon>
        <taxon>Spirodela</taxon>
    </lineage>
</organism>
<evidence type="ECO:0000256" key="12">
    <source>
        <dbReference type="SAM" id="Phobius"/>
    </source>
</evidence>
<keyword evidence="7" id="KW-0630">Potassium</keyword>
<feature type="transmembrane region" description="Helical" evidence="12">
    <location>
        <begin position="7"/>
        <end position="26"/>
    </location>
</feature>
<evidence type="ECO:0000259" key="15">
    <source>
        <dbReference type="Pfam" id="PF23259"/>
    </source>
</evidence>
<evidence type="ECO:0000256" key="6">
    <source>
        <dbReference type="ARBA" id="ARBA00022692"/>
    </source>
</evidence>
<feature type="transmembrane region" description="Helical" evidence="12">
    <location>
        <begin position="152"/>
        <end position="172"/>
    </location>
</feature>
<evidence type="ECO:0000256" key="4">
    <source>
        <dbReference type="ARBA" id="ARBA00022448"/>
    </source>
</evidence>
<evidence type="ECO:0000256" key="3">
    <source>
        <dbReference type="ARBA" id="ARBA00004141"/>
    </source>
</evidence>
<dbReference type="InterPro" id="IPR057291">
    <property type="entry name" value="CHX17_2nd"/>
</dbReference>
<dbReference type="PANTHER" id="PTHR32468:SF164">
    <property type="entry name" value="OS05G0485000 PROTEIN"/>
    <property type="match status" value="1"/>
</dbReference>
<proteinExistence type="inferred from homology"/>
<keyword evidence="4" id="KW-0813">Transport</keyword>
<feature type="transmembrane region" description="Helical" evidence="12">
    <location>
        <begin position="72"/>
        <end position="90"/>
    </location>
</feature>
<dbReference type="InterPro" id="IPR038770">
    <property type="entry name" value="Na+/solute_symporter_sf"/>
</dbReference>
<feature type="transmembrane region" description="Helical" evidence="12">
    <location>
        <begin position="365"/>
        <end position="387"/>
    </location>
</feature>
<dbReference type="Gene3D" id="3.40.50.12370">
    <property type="match status" value="1"/>
</dbReference>
<evidence type="ECO:0000313" key="16">
    <source>
        <dbReference type="EMBL" id="CAA6675592.1"/>
    </source>
</evidence>
<evidence type="ECO:0000256" key="8">
    <source>
        <dbReference type="ARBA" id="ARBA00022989"/>
    </source>
</evidence>
<evidence type="ECO:0000259" key="14">
    <source>
        <dbReference type="Pfam" id="PF23256"/>
    </source>
</evidence>
<dbReference type="Gene3D" id="1.20.1530.20">
    <property type="match status" value="1"/>
</dbReference>
<feature type="transmembrane region" description="Helical" evidence="12">
    <location>
        <begin position="304"/>
        <end position="326"/>
    </location>
</feature>
<evidence type="ECO:0000256" key="7">
    <source>
        <dbReference type="ARBA" id="ARBA00022958"/>
    </source>
</evidence>
<dbReference type="Pfam" id="PF23259">
    <property type="entry name" value="CHX17_C"/>
    <property type="match status" value="1"/>
</dbReference>
<keyword evidence="5" id="KW-0633">Potassium transport</keyword>
<comment type="similarity">
    <text evidence="11">Belongs to the monovalent cation:proton antiporter 2 (CPA2) transporter (TC 2.A.37) family. CHX (TC 2.A.37.4) subfamily.</text>
</comment>
<reference evidence="17" key="1">
    <citation type="journal article" date="2020" name="Sci. Rep.">
        <title>Chromosome-scale genome assembly for the duckweed Spirodela intermedia, integrating cytogenetic maps, PacBio and Oxford Nanopore libraries.</title>
        <authorList>
            <person name="Hoang P.T.N."/>
            <person name="Fiebig A."/>
            <person name="Novak P."/>
            <person name="Macas J."/>
            <person name="Cao H.X."/>
            <person name="Stepanenko A."/>
            <person name="Chen G."/>
            <person name="Borisjuk N."/>
            <person name="Scholz U."/>
            <person name="Schubert I."/>
        </authorList>
    </citation>
    <scope>NUCLEOTIDE SEQUENCE [LARGE SCALE GENOMIC DNA]</scope>
</reference>
<comment type="caution">
    <text evidence="16">The sequence shown here is derived from an EMBL/GenBank/DDBJ whole genome shotgun (WGS) entry which is preliminary data.</text>
</comment>
<keyword evidence="17" id="KW-1185">Reference proteome</keyword>
<dbReference type="Proteomes" id="UP001189122">
    <property type="component" value="Unassembled WGS sequence"/>
</dbReference>
<dbReference type="InterPro" id="IPR006153">
    <property type="entry name" value="Cation/H_exchanger_TM"/>
</dbReference>
<feature type="transmembrane region" description="Helical" evidence="12">
    <location>
        <begin position="119"/>
        <end position="140"/>
    </location>
</feature>
<feature type="transmembrane region" description="Helical" evidence="12">
    <location>
        <begin position="184"/>
        <end position="203"/>
    </location>
</feature>
<name>A0ABN7ECF7_SPIIN</name>
<keyword evidence="6 12" id="KW-0812">Transmembrane</keyword>
<feature type="domain" description="Cation/H(+) antiporter C-terminal" evidence="15">
    <location>
        <begin position="569"/>
        <end position="723"/>
    </location>
</feature>
<feature type="transmembrane region" description="Helical" evidence="12">
    <location>
        <begin position="223"/>
        <end position="253"/>
    </location>
</feature>
<dbReference type="PANTHER" id="PTHR32468">
    <property type="entry name" value="CATION/H + ANTIPORTER"/>
    <property type="match status" value="1"/>
</dbReference>
<dbReference type="Pfam" id="PF00999">
    <property type="entry name" value="Na_H_Exchanger"/>
    <property type="match status" value="1"/>
</dbReference>
<comment type="function">
    <text evidence="1">May function as sodium-coupled metabolite transporter across the chloroplast envelope.</text>
</comment>
<protein>
    <recommendedName>
        <fullName evidence="18">Cation/H+ exchanger domain-containing protein</fullName>
    </recommendedName>
</protein>
<evidence type="ECO:0000256" key="2">
    <source>
        <dbReference type="ARBA" id="ARBA00004119"/>
    </source>
</evidence>